<organism evidence="1 2">
    <name type="scientific">Ditylenchus destructor</name>
    <dbReference type="NCBI Taxonomy" id="166010"/>
    <lineage>
        <taxon>Eukaryota</taxon>
        <taxon>Metazoa</taxon>
        <taxon>Ecdysozoa</taxon>
        <taxon>Nematoda</taxon>
        <taxon>Chromadorea</taxon>
        <taxon>Rhabditida</taxon>
        <taxon>Tylenchina</taxon>
        <taxon>Tylenchomorpha</taxon>
        <taxon>Sphaerularioidea</taxon>
        <taxon>Anguinidae</taxon>
        <taxon>Anguininae</taxon>
        <taxon>Ditylenchus</taxon>
    </lineage>
</organism>
<dbReference type="Proteomes" id="UP001201812">
    <property type="component" value="Unassembled WGS sequence"/>
</dbReference>
<keyword evidence="2" id="KW-1185">Reference proteome</keyword>
<evidence type="ECO:0000313" key="1">
    <source>
        <dbReference type="EMBL" id="KAI1701470.1"/>
    </source>
</evidence>
<proteinExistence type="predicted"/>
<evidence type="ECO:0000313" key="2">
    <source>
        <dbReference type="Proteomes" id="UP001201812"/>
    </source>
</evidence>
<dbReference type="EMBL" id="JAKKPZ010000118">
    <property type="protein sequence ID" value="KAI1701470.1"/>
    <property type="molecule type" value="Genomic_DNA"/>
</dbReference>
<name>A0AAD4MQ94_9BILA</name>
<sequence length="151" mass="17272">MSRENSAKMALRATPATIANTVWAIEDIVEGPKFETVNGKKKKYYKVKWSESYELASNIPNELIDIFEKRGKNEIKILGPVIDQKGEIKEDADEENKSNGKSKQFKLNKTKFAVEIGDDVSIMPYSKVKALYKEELFEYFEERAKIDLKAA</sequence>
<dbReference type="AlphaFoldDB" id="A0AAD4MQ94"/>
<reference evidence="1" key="1">
    <citation type="submission" date="2022-01" db="EMBL/GenBank/DDBJ databases">
        <title>Genome Sequence Resource for Two Populations of Ditylenchus destructor, the Migratory Endoparasitic Phytonematode.</title>
        <authorList>
            <person name="Zhang H."/>
            <person name="Lin R."/>
            <person name="Xie B."/>
        </authorList>
    </citation>
    <scope>NUCLEOTIDE SEQUENCE</scope>
    <source>
        <strain evidence="1">BazhouSP</strain>
    </source>
</reference>
<gene>
    <name evidence="1" type="ORF">DdX_16079</name>
</gene>
<protein>
    <submittedName>
        <fullName evidence="1">Uncharacterized protein</fullName>
    </submittedName>
</protein>
<comment type="caution">
    <text evidence="1">The sequence shown here is derived from an EMBL/GenBank/DDBJ whole genome shotgun (WGS) entry which is preliminary data.</text>
</comment>
<accession>A0AAD4MQ94</accession>